<evidence type="ECO:0000313" key="3">
    <source>
        <dbReference type="Proteomes" id="UP000327157"/>
    </source>
</evidence>
<proteinExistence type="predicted"/>
<keyword evidence="3" id="KW-1185">Reference proteome</keyword>
<reference evidence="2 3" key="1">
    <citation type="submission" date="2019-09" db="EMBL/GenBank/DDBJ databases">
        <authorList>
            <person name="Ou C."/>
        </authorList>
    </citation>
    <scope>NUCLEOTIDE SEQUENCE [LARGE SCALE GENOMIC DNA]</scope>
    <source>
        <strain evidence="2">S2</strain>
        <tissue evidence="2">Leaf</tissue>
    </source>
</reference>
<reference evidence="2 3" key="3">
    <citation type="submission" date="2019-11" db="EMBL/GenBank/DDBJ databases">
        <title>A de novo genome assembly of a pear dwarfing rootstock.</title>
        <authorList>
            <person name="Wang F."/>
            <person name="Wang J."/>
            <person name="Li S."/>
            <person name="Zhang Y."/>
            <person name="Fang M."/>
            <person name="Ma L."/>
            <person name="Zhao Y."/>
            <person name="Jiang S."/>
        </authorList>
    </citation>
    <scope>NUCLEOTIDE SEQUENCE [LARGE SCALE GENOMIC DNA]</scope>
    <source>
        <strain evidence="2">S2</strain>
        <tissue evidence="2">Leaf</tissue>
    </source>
</reference>
<accession>A0A5N5HE98</accession>
<dbReference type="Proteomes" id="UP000327157">
    <property type="component" value="Chromosome 16"/>
</dbReference>
<reference evidence="3" key="2">
    <citation type="submission" date="2019-10" db="EMBL/GenBank/DDBJ databases">
        <title>A de novo genome assembly of a pear dwarfing rootstock.</title>
        <authorList>
            <person name="Wang F."/>
            <person name="Wang J."/>
            <person name="Li S."/>
            <person name="Zhang Y."/>
            <person name="Fang M."/>
            <person name="Ma L."/>
            <person name="Zhao Y."/>
            <person name="Jiang S."/>
        </authorList>
    </citation>
    <scope>NUCLEOTIDE SEQUENCE [LARGE SCALE GENOMIC DNA]</scope>
</reference>
<dbReference type="EMBL" id="SMOL01000160">
    <property type="protein sequence ID" value="KAB2626329.1"/>
    <property type="molecule type" value="Genomic_DNA"/>
</dbReference>
<feature type="chain" id="PRO_5024314871" evidence="1">
    <location>
        <begin position="19"/>
        <end position="482"/>
    </location>
</feature>
<protein>
    <submittedName>
        <fullName evidence="2">Uncharacterized protein</fullName>
    </submittedName>
</protein>
<evidence type="ECO:0000313" key="2">
    <source>
        <dbReference type="EMBL" id="KAB2626329.1"/>
    </source>
</evidence>
<name>A0A5N5HE98_9ROSA</name>
<organism evidence="2 3">
    <name type="scientific">Pyrus ussuriensis x Pyrus communis</name>
    <dbReference type="NCBI Taxonomy" id="2448454"/>
    <lineage>
        <taxon>Eukaryota</taxon>
        <taxon>Viridiplantae</taxon>
        <taxon>Streptophyta</taxon>
        <taxon>Embryophyta</taxon>
        <taxon>Tracheophyta</taxon>
        <taxon>Spermatophyta</taxon>
        <taxon>Magnoliopsida</taxon>
        <taxon>eudicotyledons</taxon>
        <taxon>Gunneridae</taxon>
        <taxon>Pentapetalae</taxon>
        <taxon>rosids</taxon>
        <taxon>fabids</taxon>
        <taxon>Rosales</taxon>
        <taxon>Rosaceae</taxon>
        <taxon>Amygdaloideae</taxon>
        <taxon>Maleae</taxon>
        <taxon>Pyrus</taxon>
    </lineage>
</organism>
<sequence length="482" mass="54560">MRGHVVSLALQFLGLLYSELDEIYALDEQIAGDALITSFLRVSFPQIFLWELIRGLKISHNICKAVKSHFVIDSSSYMLEKLLNLDFPSFTGKSLALLASPILFLGKNSEEMLMYISFLMLKYIYPIYLSPDNLRPSHYISNITQAGCISKAHMTYWTKCFKAIAKLHEDKQSRLHYYIFSHPRLVLDNVTFGLKRRCLSTAGDNNVPSDSSQGIKKSKASCGKVKHFRPKLVKDDIPNSRKFVTFNIPSEPKCKNVSTKSRMACRTRSSRAFASFSAPKHARYLDTSRSSEGDWSIDSAADDNKSIKDLEATKSSNSSVSSELGNKIVTTATITFPSEKQASIEEWEPWHEAFGAFKNEFKNGVRMLNSIENLIPQGKTFIFRVEFKGVMVRLGLLDVLDTFFEMVGEADGNLRHLVLLLDMERVPCSDDLAALGMPINSLVERLKKLHKGILGKFAKVREIEHAFELKCKEFEHKKSKLK</sequence>
<evidence type="ECO:0000256" key="1">
    <source>
        <dbReference type="SAM" id="SignalP"/>
    </source>
</evidence>
<dbReference type="AlphaFoldDB" id="A0A5N5HE98"/>
<feature type="signal peptide" evidence="1">
    <location>
        <begin position="1"/>
        <end position="18"/>
    </location>
</feature>
<keyword evidence="1" id="KW-0732">Signal</keyword>
<comment type="caution">
    <text evidence="2">The sequence shown here is derived from an EMBL/GenBank/DDBJ whole genome shotgun (WGS) entry which is preliminary data.</text>
</comment>
<gene>
    <name evidence="2" type="ORF">D8674_017989</name>
</gene>